<feature type="signal peptide" evidence="8">
    <location>
        <begin position="1"/>
        <end position="18"/>
    </location>
</feature>
<evidence type="ECO:0000256" key="6">
    <source>
        <dbReference type="ARBA" id="ARBA00023288"/>
    </source>
</evidence>
<organism evidence="10 11">
    <name type="scientific">Phytoactinopolyspora alkaliphila</name>
    <dbReference type="NCBI Taxonomy" id="1783498"/>
    <lineage>
        <taxon>Bacteria</taxon>
        <taxon>Bacillati</taxon>
        <taxon>Actinomycetota</taxon>
        <taxon>Actinomycetes</taxon>
        <taxon>Jiangellales</taxon>
        <taxon>Jiangellaceae</taxon>
        <taxon>Phytoactinopolyspora</taxon>
    </lineage>
</organism>
<evidence type="ECO:0000256" key="1">
    <source>
        <dbReference type="ARBA" id="ARBA00004193"/>
    </source>
</evidence>
<accession>A0A6N9YJT7</accession>
<comment type="subcellular location">
    <subcellularLocation>
        <location evidence="1">Cell membrane</location>
        <topology evidence="1">Lipid-anchor</topology>
    </subcellularLocation>
</comment>
<dbReference type="EMBL" id="JAAGOB010000003">
    <property type="protein sequence ID" value="NED95148.1"/>
    <property type="molecule type" value="Genomic_DNA"/>
</dbReference>
<keyword evidence="6" id="KW-0449">Lipoprotein</keyword>
<sequence>MKLAAGFATAAMLLTACASDDDGTDDPTTGTDGEGASGEDVQVGMAFDVGGRGDRSFNDSAAAGLDRAGEELGVTFQDLSPASDGSNRDELLRELADGGHNPILGIGYAFFEVMDTVADEYPDVQFIRIDGPPSDRENVAVMTFAEEQGSFLMGVAAALKTETGQVGIVGGNEGEVINAFGAGFKQGVEAVDPSIEIEDQRLSPGEEPAGFADPAGARVAAEAMYQRGVDIIYTPAGDSNVGTFQAAAEAGKWAIGTDSDQYETVGDPELQEAILTSMLKRVDSAVFESINTFIEGGDVESTSYDLSDEGVGYSTSGGFIDDITDELDDYKQQIIDGEIEVSRTE</sequence>
<dbReference type="GO" id="GO:0005886">
    <property type="term" value="C:plasma membrane"/>
    <property type="evidence" value="ECO:0007669"/>
    <property type="project" value="UniProtKB-SubCell"/>
</dbReference>
<keyword evidence="3" id="KW-1003">Cell membrane</keyword>
<dbReference type="Proteomes" id="UP000469185">
    <property type="component" value="Unassembled WGS sequence"/>
</dbReference>
<dbReference type="InterPro" id="IPR003760">
    <property type="entry name" value="PnrA-like"/>
</dbReference>
<feature type="region of interest" description="Disordered" evidence="7">
    <location>
        <begin position="18"/>
        <end position="41"/>
    </location>
</feature>
<dbReference type="InterPro" id="IPR028082">
    <property type="entry name" value="Peripla_BP_I"/>
</dbReference>
<feature type="domain" description="ABC transporter substrate-binding protein PnrA-like" evidence="9">
    <location>
        <begin position="42"/>
        <end position="344"/>
    </location>
</feature>
<dbReference type="AlphaFoldDB" id="A0A6N9YJT7"/>
<keyword evidence="5" id="KW-0472">Membrane</keyword>
<dbReference type="SUPFAM" id="SSF53822">
    <property type="entry name" value="Periplasmic binding protein-like I"/>
    <property type="match status" value="1"/>
</dbReference>
<evidence type="ECO:0000259" key="9">
    <source>
        <dbReference type="Pfam" id="PF02608"/>
    </source>
</evidence>
<dbReference type="PANTHER" id="PTHR34296:SF2">
    <property type="entry name" value="ABC TRANSPORTER GUANOSINE-BINDING PROTEIN NUPN"/>
    <property type="match status" value="1"/>
</dbReference>
<keyword evidence="4 8" id="KW-0732">Signal</keyword>
<proteinExistence type="inferred from homology"/>
<evidence type="ECO:0000256" key="5">
    <source>
        <dbReference type="ARBA" id="ARBA00023136"/>
    </source>
</evidence>
<evidence type="ECO:0000256" key="3">
    <source>
        <dbReference type="ARBA" id="ARBA00022475"/>
    </source>
</evidence>
<keyword evidence="11" id="KW-1185">Reference proteome</keyword>
<dbReference type="CDD" id="cd06354">
    <property type="entry name" value="PBP1_PrnA-like"/>
    <property type="match status" value="1"/>
</dbReference>
<comment type="caution">
    <text evidence="10">The sequence shown here is derived from an EMBL/GenBank/DDBJ whole genome shotgun (WGS) entry which is preliminary data.</text>
</comment>
<dbReference type="Gene3D" id="3.40.50.2300">
    <property type="match status" value="2"/>
</dbReference>
<dbReference type="PROSITE" id="PS51257">
    <property type="entry name" value="PROKAR_LIPOPROTEIN"/>
    <property type="match status" value="1"/>
</dbReference>
<reference evidence="10 11" key="1">
    <citation type="submission" date="2020-02" db="EMBL/GenBank/DDBJ databases">
        <authorList>
            <person name="Li X.-J."/>
            <person name="Feng X.-M."/>
        </authorList>
    </citation>
    <scope>NUCLEOTIDE SEQUENCE [LARGE SCALE GENOMIC DNA]</scope>
    <source>
        <strain evidence="10 11">CGMCC 4.7225</strain>
    </source>
</reference>
<dbReference type="Pfam" id="PF02608">
    <property type="entry name" value="Bmp"/>
    <property type="match status" value="1"/>
</dbReference>
<evidence type="ECO:0000256" key="4">
    <source>
        <dbReference type="ARBA" id="ARBA00022729"/>
    </source>
</evidence>
<feature type="chain" id="PRO_5038445361" evidence="8">
    <location>
        <begin position="19"/>
        <end position="345"/>
    </location>
</feature>
<dbReference type="PANTHER" id="PTHR34296">
    <property type="entry name" value="TRANSCRIPTIONAL ACTIVATOR PROTEIN MED"/>
    <property type="match status" value="1"/>
</dbReference>
<evidence type="ECO:0000313" key="10">
    <source>
        <dbReference type="EMBL" id="NED95148.1"/>
    </source>
</evidence>
<evidence type="ECO:0000256" key="7">
    <source>
        <dbReference type="SAM" id="MobiDB-lite"/>
    </source>
</evidence>
<protein>
    <submittedName>
        <fullName evidence="10">BMP family ABC transporter substrate-binding protein</fullName>
    </submittedName>
</protein>
<comment type="similarity">
    <text evidence="2">Belongs to the BMP lipoprotein family.</text>
</comment>
<dbReference type="InterPro" id="IPR050957">
    <property type="entry name" value="BMP_lipoprotein"/>
</dbReference>
<name>A0A6N9YJT7_9ACTN</name>
<evidence type="ECO:0000256" key="8">
    <source>
        <dbReference type="SAM" id="SignalP"/>
    </source>
</evidence>
<evidence type="ECO:0000313" key="11">
    <source>
        <dbReference type="Proteomes" id="UP000469185"/>
    </source>
</evidence>
<gene>
    <name evidence="10" type="ORF">G1H11_07450</name>
</gene>
<evidence type="ECO:0000256" key="2">
    <source>
        <dbReference type="ARBA" id="ARBA00008610"/>
    </source>
</evidence>